<dbReference type="InterPro" id="IPR036782">
    <property type="entry name" value="NE0471-like_N"/>
</dbReference>
<reference evidence="1" key="1">
    <citation type="submission" date="2019-02" db="EMBL/GenBank/DDBJ databases">
        <authorList>
            <person name="Gruber-Vodicka R. H."/>
            <person name="Seah K. B. B."/>
        </authorList>
    </citation>
    <scope>NUCLEOTIDE SEQUENCE</scope>
    <source>
        <strain evidence="1">BECK_BZ15</strain>
    </source>
</reference>
<dbReference type="Gene3D" id="3.30.2020.10">
    <property type="entry name" value="NE0471-like N-terminal domain"/>
    <property type="match status" value="1"/>
</dbReference>
<dbReference type="SUPFAM" id="SSF143880">
    <property type="entry name" value="NE0471 N-terminal domain-like"/>
    <property type="match status" value="1"/>
</dbReference>
<evidence type="ECO:0008006" key="2">
    <source>
        <dbReference type="Google" id="ProtNLM"/>
    </source>
</evidence>
<dbReference type="AlphaFoldDB" id="A0A450RUF0"/>
<proteinExistence type="predicted"/>
<dbReference type="InterPro" id="IPR018841">
    <property type="entry name" value="DUF2442"/>
</dbReference>
<accession>A0A450RUF0</accession>
<sequence length="82" mass="9387">MNYPKIQSATAIDDYTLLVGFDNDQRKKYDITALLEKEMFAPLRNTALFKAVQVEQGGYAVSWNDAIDISEYELWTHGQPMP</sequence>
<dbReference type="EMBL" id="CAADEW010000002">
    <property type="protein sequence ID" value="VFJ42720.1"/>
    <property type="molecule type" value="Genomic_DNA"/>
</dbReference>
<protein>
    <recommendedName>
        <fullName evidence="2">DUF2442 domain-containing protein</fullName>
    </recommendedName>
</protein>
<organism evidence="1">
    <name type="scientific">Candidatus Kentrum sp. FW</name>
    <dbReference type="NCBI Taxonomy" id="2126338"/>
    <lineage>
        <taxon>Bacteria</taxon>
        <taxon>Pseudomonadati</taxon>
        <taxon>Pseudomonadota</taxon>
        <taxon>Gammaproteobacteria</taxon>
        <taxon>Candidatus Kentrum</taxon>
    </lineage>
</organism>
<gene>
    <name evidence="1" type="ORF">BECKFW1821A_GA0114235_100258</name>
</gene>
<dbReference type="Pfam" id="PF10387">
    <property type="entry name" value="DUF2442"/>
    <property type="match status" value="1"/>
</dbReference>
<name>A0A450RUF0_9GAMM</name>
<evidence type="ECO:0000313" key="1">
    <source>
        <dbReference type="EMBL" id="VFJ42720.1"/>
    </source>
</evidence>